<keyword evidence="7" id="KW-0274">FAD</keyword>
<dbReference type="GO" id="GO:0047091">
    <property type="term" value="F:L-lysine 6-monooxygenase (NADPH) activity"/>
    <property type="evidence" value="ECO:0007669"/>
    <property type="project" value="UniProtKB-EC"/>
</dbReference>
<dbReference type="Proteomes" id="UP000308230">
    <property type="component" value="Unassembled WGS sequence"/>
</dbReference>
<keyword evidence="8" id="KW-0521">NADP</keyword>
<dbReference type="OrthoDB" id="7527071at2"/>
<dbReference type="InterPro" id="IPR025700">
    <property type="entry name" value="Lys/Orn_oxygenase"/>
</dbReference>
<dbReference type="AlphaFoldDB" id="A0A5R9F7L2"/>
<evidence type="ECO:0000313" key="16">
    <source>
        <dbReference type="Proteomes" id="UP000308230"/>
    </source>
</evidence>
<comment type="pathway">
    <text evidence="2">Siderophore biosynthesis.</text>
</comment>
<gene>
    <name evidence="15" type="ORF">FCL54_19065</name>
</gene>
<dbReference type="PANTHER" id="PTHR42802">
    <property type="entry name" value="MONOOXYGENASE"/>
    <property type="match status" value="1"/>
</dbReference>
<dbReference type="EMBL" id="SWLG01000017">
    <property type="protein sequence ID" value="TLS35755.1"/>
    <property type="molecule type" value="Genomic_DNA"/>
</dbReference>
<evidence type="ECO:0000256" key="5">
    <source>
        <dbReference type="ARBA" id="ARBA00016406"/>
    </source>
</evidence>
<protein>
    <recommendedName>
        <fullName evidence="5">L-lysine N6-monooxygenase MbtG</fullName>
        <ecNumber evidence="4">1.14.13.59</ecNumber>
    </recommendedName>
    <alternativeName>
        <fullName evidence="13">Lysine 6-N-hydroxylase</fullName>
    </alternativeName>
    <alternativeName>
        <fullName evidence="12">Lysine N6-hydroxylase</fullName>
    </alternativeName>
    <alternativeName>
        <fullName evidence="10">Lysine-N-oxygenase</fullName>
    </alternativeName>
    <alternativeName>
        <fullName evidence="11">Mycobactin synthase protein G</fullName>
    </alternativeName>
</protein>
<dbReference type="Pfam" id="PF13434">
    <property type="entry name" value="Lys_Orn_oxgnase"/>
    <property type="match status" value="1"/>
</dbReference>
<evidence type="ECO:0000256" key="3">
    <source>
        <dbReference type="ARBA" id="ARBA00007588"/>
    </source>
</evidence>
<evidence type="ECO:0000256" key="13">
    <source>
        <dbReference type="ARBA" id="ARBA00032738"/>
    </source>
</evidence>
<reference evidence="15 16" key="1">
    <citation type="submission" date="2019-04" db="EMBL/GenBank/DDBJ databases">
        <title>Bacillus caeni sp. nov., a bacterium isolated from mangrove sediment.</title>
        <authorList>
            <person name="Huang H."/>
            <person name="Mo K."/>
            <person name="Hu Y."/>
        </authorList>
    </citation>
    <scope>NUCLEOTIDE SEQUENCE [LARGE SCALE GENOMIC DNA]</scope>
    <source>
        <strain evidence="15 16">HB172195</strain>
    </source>
</reference>
<sequence length="438" mass="51000">MSDQKIYDLIGIGIGPFNLSLAALIEPIDEIEALFFDKSKEFDWHTGMLIEGSDLQVPFLADLVTLADPTSSFSFLNYLRFHNRLYQFYFFNRFDIPRKEYNEYAKWVAAQLESCRFGWQVIDVIEHQEENPHYEIVVYNEESRLKESYLARHIVLGTGGVPNIPEGFKGYPGKDVIHTSQFLDKVKEAKDSKAITVVGSGQSAAEVFYELLQEQDRHNYKLTWFTRSAGFLQLESAKLGQEVFSPDYVEYFHALPFEQRVEALPKLGQLRKGVDPETLKQIYNLLYHRSIGRKHMNVRIQPATEVKGIETAPEGNSYILKCRQWQEGRSFEYQTDKVFLATGYKPHVPEWINRYRDQMEWEDKKRYKITDDYRLVFKDDRPNQIFTVTNIEHSHGAGATNLGLSVHRNQQIINRVAGKEIYPLMEDTIFQTFSSKEL</sequence>
<dbReference type="Gene3D" id="3.50.50.60">
    <property type="entry name" value="FAD/NAD(P)-binding domain"/>
    <property type="match status" value="1"/>
</dbReference>
<organism evidence="15 16">
    <name type="scientific">Exobacillus caeni</name>
    <dbReference type="NCBI Taxonomy" id="2574798"/>
    <lineage>
        <taxon>Bacteria</taxon>
        <taxon>Bacillati</taxon>
        <taxon>Bacillota</taxon>
        <taxon>Bacilli</taxon>
        <taxon>Bacillales</taxon>
        <taxon>Guptibacillaceae</taxon>
        <taxon>Exobacillus</taxon>
    </lineage>
</organism>
<evidence type="ECO:0000256" key="8">
    <source>
        <dbReference type="ARBA" id="ARBA00022857"/>
    </source>
</evidence>
<comment type="caution">
    <text evidence="15">The sequence shown here is derived from an EMBL/GenBank/DDBJ whole genome shotgun (WGS) entry which is preliminary data.</text>
</comment>
<evidence type="ECO:0000256" key="2">
    <source>
        <dbReference type="ARBA" id="ARBA00004924"/>
    </source>
</evidence>
<proteinExistence type="inferred from homology"/>
<evidence type="ECO:0000256" key="1">
    <source>
        <dbReference type="ARBA" id="ARBA00001974"/>
    </source>
</evidence>
<dbReference type="RefSeq" id="WP_138128532.1">
    <property type="nucleotide sequence ID" value="NZ_SWLG01000017.1"/>
</dbReference>
<comment type="catalytic activity">
    <reaction evidence="14">
        <text>L-lysine + NADPH + O2 = N(6)-hydroxy-L-lysine + NADP(+) + H2O</text>
        <dbReference type="Rhea" id="RHEA:23228"/>
        <dbReference type="ChEBI" id="CHEBI:15377"/>
        <dbReference type="ChEBI" id="CHEBI:15379"/>
        <dbReference type="ChEBI" id="CHEBI:32551"/>
        <dbReference type="ChEBI" id="CHEBI:57783"/>
        <dbReference type="ChEBI" id="CHEBI:57820"/>
        <dbReference type="ChEBI" id="CHEBI:58349"/>
        <dbReference type="EC" id="1.14.13.59"/>
    </reaction>
</comment>
<comment type="cofactor">
    <cofactor evidence="1">
        <name>FAD</name>
        <dbReference type="ChEBI" id="CHEBI:57692"/>
    </cofactor>
</comment>
<keyword evidence="6" id="KW-0285">Flavoprotein</keyword>
<evidence type="ECO:0000256" key="11">
    <source>
        <dbReference type="ARBA" id="ARBA00031158"/>
    </source>
</evidence>
<keyword evidence="16" id="KW-1185">Reference proteome</keyword>
<keyword evidence="9" id="KW-0560">Oxidoreductase</keyword>
<evidence type="ECO:0000256" key="4">
    <source>
        <dbReference type="ARBA" id="ARBA00013076"/>
    </source>
</evidence>
<keyword evidence="15" id="KW-0503">Monooxygenase</keyword>
<evidence type="ECO:0000256" key="6">
    <source>
        <dbReference type="ARBA" id="ARBA00022630"/>
    </source>
</evidence>
<evidence type="ECO:0000256" key="9">
    <source>
        <dbReference type="ARBA" id="ARBA00023002"/>
    </source>
</evidence>
<evidence type="ECO:0000256" key="7">
    <source>
        <dbReference type="ARBA" id="ARBA00022827"/>
    </source>
</evidence>
<name>A0A5R9F7L2_9BACL</name>
<dbReference type="InterPro" id="IPR036188">
    <property type="entry name" value="FAD/NAD-bd_sf"/>
</dbReference>
<dbReference type="SUPFAM" id="SSF51905">
    <property type="entry name" value="FAD/NAD(P)-binding domain"/>
    <property type="match status" value="2"/>
</dbReference>
<evidence type="ECO:0000256" key="14">
    <source>
        <dbReference type="ARBA" id="ARBA00048407"/>
    </source>
</evidence>
<accession>A0A5R9F7L2</accession>
<evidence type="ECO:0000256" key="12">
    <source>
        <dbReference type="ARBA" id="ARBA00032493"/>
    </source>
</evidence>
<comment type="similarity">
    <text evidence="3">Belongs to the lysine N(6)-hydroxylase/L-ornithine N(5)-oxygenase family.</text>
</comment>
<evidence type="ECO:0000256" key="10">
    <source>
        <dbReference type="ARBA" id="ARBA00029939"/>
    </source>
</evidence>
<dbReference type="EC" id="1.14.13.59" evidence="4"/>
<evidence type="ECO:0000313" key="15">
    <source>
        <dbReference type="EMBL" id="TLS35755.1"/>
    </source>
</evidence>
<dbReference type="PANTHER" id="PTHR42802:SF1">
    <property type="entry name" value="L-ORNITHINE N(5)-MONOOXYGENASE"/>
    <property type="match status" value="1"/>
</dbReference>